<evidence type="ECO:0000313" key="1">
    <source>
        <dbReference type="EMBL" id="OHT02767.1"/>
    </source>
</evidence>
<comment type="caution">
    <text evidence="1">The sequence shown here is derived from an EMBL/GenBank/DDBJ whole genome shotgun (WGS) entry which is preliminary data.</text>
</comment>
<reference evidence="1" key="1">
    <citation type="submission" date="2016-10" db="EMBL/GenBank/DDBJ databases">
        <authorList>
            <person name="Benchimol M."/>
            <person name="Almeida L.G."/>
            <person name="Vasconcelos A.T."/>
            <person name="Perreira-Neves A."/>
            <person name="Rosa I.A."/>
            <person name="Tasca T."/>
            <person name="Bogo M.R."/>
            <person name="de Souza W."/>
        </authorList>
    </citation>
    <scope>NUCLEOTIDE SEQUENCE [LARGE SCALE GENOMIC DNA]</scope>
    <source>
        <strain evidence="1">K</strain>
    </source>
</reference>
<dbReference type="Proteomes" id="UP000179807">
    <property type="component" value="Unassembled WGS sequence"/>
</dbReference>
<dbReference type="GeneID" id="94841815"/>
<dbReference type="OrthoDB" id="30336at2759"/>
<proteinExistence type="predicted"/>
<keyword evidence="2" id="KW-1185">Reference proteome</keyword>
<accession>A0A1J4JUE0</accession>
<dbReference type="RefSeq" id="XP_068355903.1">
    <property type="nucleotide sequence ID" value="XM_068507111.1"/>
</dbReference>
<evidence type="ECO:0008006" key="3">
    <source>
        <dbReference type="Google" id="ProtNLM"/>
    </source>
</evidence>
<evidence type="ECO:0000313" key="2">
    <source>
        <dbReference type="Proteomes" id="UP000179807"/>
    </source>
</evidence>
<organism evidence="1 2">
    <name type="scientific">Tritrichomonas foetus</name>
    <dbReference type="NCBI Taxonomy" id="1144522"/>
    <lineage>
        <taxon>Eukaryota</taxon>
        <taxon>Metamonada</taxon>
        <taxon>Parabasalia</taxon>
        <taxon>Tritrichomonadida</taxon>
        <taxon>Tritrichomonadidae</taxon>
        <taxon>Tritrichomonas</taxon>
    </lineage>
</organism>
<gene>
    <name evidence="1" type="ORF">TRFO_30024</name>
</gene>
<sequence>MNFLNSPIFIKKDILSKLFSSTLEPTVDNVNFVWNFAASFNYILPDLSDDAIDFWISLLPFIRKLILAQESDINLIQITAILQVSYIATQIELLCAKRNKKIPDLLKVLEGYEIINPKKTENIIIIDLPIIQSIIVQALVFDTIRQVKMFQNIHKFRIPKYASIVHNSIILSLLICKQYHQTFPPSFLEFKKRTRFTFDFPTDKLTFSIPKYDDPFTFILLRSILEGSTNIHINRPFFQSSTIAEIVETLNTSQKVDQAIYYDALVYFESTPVPFSMKLCNSQYSSLLFLMTIEGCFDHRIEFEKHLPFHFSDNFLMCYSFMKCFSDTTNFDKIIEKQMTSLFSIIGYVNSKMKPKPLEIILNEKAKISDKLLALASISIKNIPDKDFEQIILFWTLNVIKTIKLIENQQEGRKLDVDLIVALIFICRNSILAYKKGNNSFSNSILCSIVKLDDVEFQEVPNIYPETRLFFDKDLILKTLKYCEIDFNSNSIREIVRRTLLISMLDLCDTNIEFICEANPDYNFEEQEKQIPFQNPMNFLLIRYFYEQIFQVKVKRKSYHESAFQNIINKFLPKQQTTENLSSNENLNPNENLYKTENLYDDVFLPLIYLSGVQIPIDNLIFSRKDLFLPMYLSDSFSNSLHNFSENEILKSFNIVSFVITNLQSEVENLLTYSSYDNKDAALQLLDHKECLPQLRNNNYYHILLHTLLSDSEPDFNSDQYFEIPEIFTAAKLFKCKEFPPTELLIQYVKNAYSFLIEETLFFESEVDQFLILSGNKQDTVKIYEDIKDFFYDVNTLNAVNTILYYTVKFLNKKFTKDKLLDEFPEMIHYFSDIALHGLVSKKIKELLPAPEEGRDTFWILSLLSSNFECSSKISHITHIDSKYYLPIIQYLILRLDVISLMALFDTFPQTFYDTVSTDYFYLALDLFIKASCNDGINRITSFLMEKDRDHFIKYVCDIILQYPSDSLALLKKFKLNQESAIKFISLLPDFTDPLSSDIVSIIATLLQSLPHTLLHYTSENTHSSSNNSKPLFGWAEDHETQGNQEGTINIWEEQKELKCENDNIENHVAFCCHTCQTQDRYICTSCAMKCHKGHKISYVKKCQYRCHCHENGQCFFDKHTNNSLNENSSKSAPTTKLCDLLITLSKVNEKIATNTLMNEVTKRFSKPIENCEFLPLDTESVLPRLYFVSKKLDFLDISKATSCYNGNNVQQYKKRCSYIPLRLAEYCKGNIIVAAGKTLFFYSDSNYELLFHRTLKDEVVSIKVDNFDHIILTSLKSITVLNSSDYTEILRIAPSIEQNNCILIAETPIENRLAIVTKTYVNIYSFSDSATPIETYSVNKDYLTSAVFAQYNDKPYGIFACNSGKIAIQMLGNNGKFTFSKFSKLPSRFVSIFISYSPQCNLFFIAAPGTSLQYCRLENIFDISPQPTNQIKVDSFSGELVFYDTFPDVSSLLLFINPSSGALFTIEFTDSCIEVASIEGMKNGKTLKLFENTIQLYSIVTTPSSAFGISINGTLMSLLGTESELQKEEYQVPASFWSNCEVATTDQAEITGTDTTQNYNTLFHDSVAFFHTSVSHKVMTLSLKDQSYSIVGFMLSFGGHGANHRPSYISVYGRQYNCGKEVNYMVPLMPTEVKPGKKLDIEFSNSATAEIAMQGIRIFIIKSEKILPFLQTVLRSNESCKSLLDFDDININPSKKIETICFHLISSIIPREDEEINKESFLQVVEMMYTNESFSLYTRSAIVRIVKIQPSFLNIWVDKLKEMIINRTIDNKLWDDAWRDYYLLPDESKAQIKDIIWDSCPQLGSADSIISAFTFM</sequence>
<dbReference type="CDD" id="cd19671">
    <property type="entry name" value="UBR-box_UBR4_5_6_7"/>
    <property type="match status" value="1"/>
</dbReference>
<dbReference type="VEuPathDB" id="TrichDB:TRFO_30024"/>
<protein>
    <recommendedName>
        <fullName evidence="3">UBR-type domain-containing protein</fullName>
    </recommendedName>
</protein>
<dbReference type="EMBL" id="MLAK01000853">
    <property type="protein sequence ID" value="OHT02767.1"/>
    <property type="molecule type" value="Genomic_DNA"/>
</dbReference>
<name>A0A1J4JUE0_9EUKA</name>